<dbReference type="InterPro" id="IPR011867">
    <property type="entry name" value="ModB_ABC"/>
</dbReference>
<dbReference type="Pfam" id="PF00528">
    <property type="entry name" value="BPD_transp_1"/>
    <property type="match status" value="1"/>
</dbReference>
<evidence type="ECO:0000256" key="9">
    <source>
        <dbReference type="RuleBase" id="RU363032"/>
    </source>
</evidence>
<evidence type="ECO:0000256" key="5">
    <source>
        <dbReference type="ARBA" id="ARBA00022505"/>
    </source>
</evidence>
<dbReference type="EMBL" id="CP051464">
    <property type="protein sequence ID" value="QJC97672.1"/>
    <property type="molecule type" value="Genomic_DNA"/>
</dbReference>
<proteinExistence type="inferred from homology"/>
<comment type="similarity">
    <text evidence="2 10">Belongs to the binding-protein-dependent transport system permease family. CysTW subfamily.</text>
</comment>
<feature type="transmembrane region" description="Helical" evidence="9">
    <location>
        <begin position="20"/>
        <end position="43"/>
    </location>
</feature>
<dbReference type="PANTHER" id="PTHR30183:SF3">
    <property type="entry name" value="MOLYBDENUM TRANSPORT SYSTEM PERMEASE PROTEIN MODB"/>
    <property type="match status" value="1"/>
</dbReference>
<keyword evidence="4 10" id="KW-1003">Cell membrane</keyword>
<evidence type="ECO:0000256" key="2">
    <source>
        <dbReference type="ARBA" id="ARBA00007069"/>
    </source>
</evidence>
<keyword evidence="13" id="KW-1185">Reference proteome</keyword>
<comment type="subcellular location">
    <subcellularLocation>
        <location evidence="1 9">Cell membrane</location>
        <topology evidence="1 9">Multi-pass membrane protein</topology>
    </subcellularLocation>
</comment>
<evidence type="ECO:0000256" key="10">
    <source>
        <dbReference type="RuleBase" id="RU365097"/>
    </source>
</evidence>
<evidence type="ECO:0000259" key="11">
    <source>
        <dbReference type="PROSITE" id="PS50928"/>
    </source>
</evidence>
<keyword evidence="3 9" id="KW-0813">Transport</keyword>
<dbReference type="PANTHER" id="PTHR30183">
    <property type="entry name" value="MOLYBDENUM TRANSPORT SYSTEM PERMEASE PROTEIN MODB"/>
    <property type="match status" value="1"/>
</dbReference>
<evidence type="ECO:0000256" key="7">
    <source>
        <dbReference type="ARBA" id="ARBA00022989"/>
    </source>
</evidence>
<dbReference type="PROSITE" id="PS50928">
    <property type="entry name" value="ABC_TM1"/>
    <property type="match status" value="1"/>
</dbReference>
<name>A0ABX6M0T5_BACMO</name>
<keyword evidence="5 10" id="KW-0500">Molybdenum</keyword>
<dbReference type="Gene3D" id="1.10.3720.10">
    <property type="entry name" value="MetI-like"/>
    <property type="match status" value="1"/>
</dbReference>
<evidence type="ECO:0000256" key="6">
    <source>
        <dbReference type="ARBA" id="ARBA00022692"/>
    </source>
</evidence>
<evidence type="ECO:0000313" key="13">
    <source>
        <dbReference type="Proteomes" id="UP000501048"/>
    </source>
</evidence>
<keyword evidence="8 9" id="KW-0472">Membrane</keyword>
<evidence type="ECO:0000256" key="8">
    <source>
        <dbReference type="ARBA" id="ARBA00023136"/>
    </source>
</evidence>
<dbReference type="InterPro" id="IPR035906">
    <property type="entry name" value="MetI-like_sf"/>
</dbReference>
<dbReference type="SUPFAM" id="SSF161098">
    <property type="entry name" value="MetI-like"/>
    <property type="match status" value="1"/>
</dbReference>
<keyword evidence="6 9" id="KW-0812">Transmembrane</keyword>
<dbReference type="CDD" id="cd06261">
    <property type="entry name" value="TM_PBP2"/>
    <property type="match status" value="1"/>
</dbReference>
<comment type="function">
    <text evidence="10">Part of the binding-protein-dependent transport system for molybdenum; probably responsible for the translocation of the substrate across the membrane.</text>
</comment>
<accession>A0ABX6M0T5</accession>
<dbReference type="Proteomes" id="UP000501048">
    <property type="component" value="Chromosome"/>
</dbReference>
<feature type="transmembrane region" description="Helical" evidence="9">
    <location>
        <begin position="96"/>
        <end position="114"/>
    </location>
</feature>
<dbReference type="NCBIfam" id="TIGR02141">
    <property type="entry name" value="modB_ABC"/>
    <property type="match status" value="1"/>
</dbReference>
<feature type="domain" description="ABC transmembrane type-1" evidence="11">
    <location>
        <begin position="17"/>
        <end position="221"/>
    </location>
</feature>
<evidence type="ECO:0000256" key="3">
    <source>
        <dbReference type="ARBA" id="ARBA00022448"/>
    </source>
</evidence>
<dbReference type="InterPro" id="IPR000515">
    <property type="entry name" value="MetI-like"/>
</dbReference>
<feature type="transmembrane region" description="Helical" evidence="9">
    <location>
        <begin position="55"/>
        <end position="76"/>
    </location>
</feature>
<evidence type="ECO:0000256" key="4">
    <source>
        <dbReference type="ARBA" id="ARBA00022475"/>
    </source>
</evidence>
<feature type="transmembrane region" description="Helical" evidence="9">
    <location>
        <begin position="142"/>
        <end position="164"/>
    </location>
</feature>
<keyword evidence="7 9" id="KW-1133">Transmembrane helix</keyword>
<organism evidence="12 13">
    <name type="scientific">Bacillus mojavensis</name>
    <dbReference type="NCBI Taxonomy" id="72360"/>
    <lineage>
        <taxon>Bacteria</taxon>
        <taxon>Bacillati</taxon>
        <taxon>Bacillota</taxon>
        <taxon>Bacilli</taxon>
        <taxon>Bacillales</taxon>
        <taxon>Bacillaceae</taxon>
        <taxon>Bacillus</taxon>
    </lineage>
</organism>
<sequence>MVLLLHNISTSEFFTPVALSFQVAAVAGIAVIILGTLAGAWMARASFFGKTALETIFMLPLVLPPTVVGFILIVIFGKHSFIGQAIEWIFHQPVIFTWWAAVIASAIVAFPLMYQSAKTGFSDIDPDIEGAAMVDGASRWKVFIHISIPLAYPSLLTGSILSLARALGEFGATLMFAGNIPGVTQTLPTAIYVALDSGNNTLAWAWVICIIVISFLMLFLIQLKKTHEKTPRT</sequence>
<reference evidence="12 13" key="1">
    <citation type="submission" date="2020-04" db="EMBL/GenBank/DDBJ databases">
        <title>Plant growth promoting and environmental Bacillus: genomic and epigenetic comparison.</title>
        <authorList>
            <person name="Reva O.N."/>
            <person name="Lutz S."/>
            <person name="Ahrens C.H."/>
        </authorList>
    </citation>
    <scope>NUCLEOTIDE SEQUENCE [LARGE SCALE GENOMIC DNA]</scope>
    <source>
        <strain evidence="12 13">UCMB5075</strain>
    </source>
</reference>
<evidence type="ECO:0000256" key="1">
    <source>
        <dbReference type="ARBA" id="ARBA00004651"/>
    </source>
</evidence>
<protein>
    <recommendedName>
        <fullName evidence="10">Molybdenum transport system permease</fullName>
    </recommendedName>
</protein>
<feature type="transmembrane region" description="Helical" evidence="9">
    <location>
        <begin position="203"/>
        <end position="223"/>
    </location>
</feature>
<gene>
    <name evidence="12" type="primary">modB</name>
    <name evidence="12" type="ORF">HC660_32240</name>
</gene>
<evidence type="ECO:0000313" key="12">
    <source>
        <dbReference type="EMBL" id="QJC97672.1"/>
    </source>
</evidence>